<evidence type="ECO:0008006" key="3">
    <source>
        <dbReference type="Google" id="ProtNLM"/>
    </source>
</evidence>
<proteinExistence type="predicted"/>
<evidence type="ECO:0000313" key="2">
    <source>
        <dbReference type="Proteomes" id="UP001501725"/>
    </source>
</evidence>
<dbReference type="RefSeq" id="WP_345253209.1">
    <property type="nucleotide sequence ID" value="NZ_BAABGY010000002.1"/>
</dbReference>
<accession>A0ABP8GA72</accession>
<organism evidence="1 2">
    <name type="scientific">Flaviaesturariibacter amylovorans</name>
    <dbReference type="NCBI Taxonomy" id="1084520"/>
    <lineage>
        <taxon>Bacteria</taxon>
        <taxon>Pseudomonadati</taxon>
        <taxon>Bacteroidota</taxon>
        <taxon>Chitinophagia</taxon>
        <taxon>Chitinophagales</taxon>
        <taxon>Chitinophagaceae</taxon>
        <taxon>Flaviaestuariibacter</taxon>
    </lineage>
</organism>
<dbReference type="Proteomes" id="UP001501725">
    <property type="component" value="Unassembled WGS sequence"/>
</dbReference>
<comment type="caution">
    <text evidence="1">The sequence shown here is derived from an EMBL/GenBank/DDBJ whole genome shotgun (WGS) entry which is preliminary data.</text>
</comment>
<evidence type="ECO:0000313" key="1">
    <source>
        <dbReference type="EMBL" id="GAA4320539.1"/>
    </source>
</evidence>
<reference evidence="2" key="1">
    <citation type="journal article" date="2019" name="Int. J. Syst. Evol. Microbiol.">
        <title>The Global Catalogue of Microorganisms (GCM) 10K type strain sequencing project: providing services to taxonomists for standard genome sequencing and annotation.</title>
        <authorList>
            <consortium name="The Broad Institute Genomics Platform"/>
            <consortium name="The Broad Institute Genome Sequencing Center for Infectious Disease"/>
            <person name="Wu L."/>
            <person name="Ma J."/>
        </authorList>
    </citation>
    <scope>NUCLEOTIDE SEQUENCE [LARGE SCALE GENOMIC DNA]</scope>
    <source>
        <strain evidence="2">JCM 17919</strain>
    </source>
</reference>
<dbReference type="EMBL" id="BAABGY010000002">
    <property type="protein sequence ID" value="GAA4320539.1"/>
    <property type="molecule type" value="Genomic_DNA"/>
</dbReference>
<sequence length="204" mass="21881">MKRLYLGISSLVLALGLFSCIKEEETLFTDTLVEFDAAVMNTNNAYTPSKDTILGRIPDANKLDSIAFPFLVRQPPIGRAAAAADPAITRTSGNVRLRINLVGATRRTATTVNIAKVPQSGYTLIGLATNLNPNAEAVEGTHYGPLPTTVTIPADSSFGYLDIPILNTGMASTVARELALRITGATEARPNRNYSYIGIRISQQ</sequence>
<keyword evidence="2" id="KW-1185">Reference proteome</keyword>
<protein>
    <recommendedName>
        <fullName evidence="3">DUF4843 domain-containing protein</fullName>
    </recommendedName>
</protein>
<dbReference type="PROSITE" id="PS51257">
    <property type="entry name" value="PROKAR_LIPOPROTEIN"/>
    <property type="match status" value="1"/>
</dbReference>
<gene>
    <name evidence="1" type="ORF">GCM10023184_05760</name>
</gene>
<name>A0ABP8GA72_9BACT</name>